<keyword evidence="15" id="KW-0496">Mitochondrion</keyword>
<dbReference type="GO" id="GO:0050660">
    <property type="term" value="F:flavin adenine dinucleotide binding"/>
    <property type="evidence" value="ECO:0007669"/>
    <property type="project" value="InterPro"/>
</dbReference>
<feature type="domain" description="Acyl-CoA dehydrogenase/oxidase N-terminal" evidence="30">
    <location>
        <begin position="42"/>
        <end position="94"/>
    </location>
</feature>
<reference evidence="31" key="2">
    <citation type="submission" date="2025-09" db="UniProtKB">
        <authorList>
            <consortium name="Ensembl"/>
        </authorList>
    </citation>
    <scope>IDENTIFICATION</scope>
</reference>
<feature type="active site" description="Proton acceptor" evidence="25">
    <location>
        <position position="416"/>
    </location>
</feature>
<keyword evidence="13 27" id="KW-0560">Oxidoreductase</keyword>
<comment type="catalytic activity">
    <reaction evidence="19">
        <text>oxidized [electron-transfer flavoprotein] + hexadecanoyl-CoA + H(+) = (2E)-hexadecenoyl-CoA + reduced [electron-transfer flavoprotein]</text>
        <dbReference type="Rhea" id="RHEA:43448"/>
        <dbReference type="Rhea" id="RHEA-COMP:10685"/>
        <dbReference type="Rhea" id="RHEA-COMP:10686"/>
        <dbReference type="ChEBI" id="CHEBI:15378"/>
        <dbReference type="ChEBI" id="CHEBI:57379"/>
        <dbReference type="ChEBI" id="CHEBI:57692"/>
        <dbReference type="ChEBI" id="CHEBI:58307"/>
        <dbReference type="ChEBI" id="CHEBI:61526"/>
    </reaction>
    <physiologicalReaction direction="left-to-right" evidence="19">
        <dbReference type="Rhea" id="RHEA:43449"/>
    </physiologicalReaction>
</comment>
<evidence type="ECO:0000256" key="24">
    <source>
        <dbReference type="ARBA" id="ARBA00049192"/>
    </source>
</evidence>
<dbReference type="Pfam" id="PF02770">
    <property type="entry name" value="Acyl-CoA_dh_M"/>
    <property type="match status" value="1"/>
</dbReference>
<comment type="similarity">
    <text evidence="4 27">Belongs to the acyl-CoA dehydrogenase family.</text>
</comment>
<evidence type="ECO:0000256" key="15">
    <source>
        <dbReference type="ARBA" id="ARBA00023128"/>
    </source>
</evidence>
<evidence type="ECO:0000256" key="20">
    <source>
        <dbReference type="ARBA" id="ARBA00048063"/>
    </source>
</evidence>
<dbReference type="InterPro" id="IPR034180">
    <property type="entry name" value="MCAD"/>
</dbReference>
<evidence type="ECO:0000256" key="5">
    <source>
        <dbReference type="ARBA" id="ARBA00012033"/>
    </source>
</evidence>
<evidence type="ECO:0000256" key="8">
    <source>
        <dbReference type="ARBA" id="ARBA00022630"/>
    </source>
</evidence>
<keyword evidence="8 27" id="KW-0285">Flavoprotein</keyword>
<dbReference type="GO" id="GO:0055007">
    <property type="term" value="P:cardiac muscle cell differentiation"/>
    <property type="evidence" value="ECO:0007669"/>
    <property type="project" value="Ensembl"/>
</dbReference>
<evidence type="ECO:0000256" key="4">
    <source>
        <dbReference type="ARBA" id="ARBA00009347"/>
    </source>
</evidence>
<protein>
    <recommendedName>
        <fullName evidence="6">Medium-chain specific acyl-CoA dehydrogenase, mitochondrial</fullName>
        <ecNumber evidence="5">1.3.8.7</ecNumber>
    </recommendedName>
</protein>
<gene>
    <name evidence="31" type="primary">ACADM</name>
</gene>
<dbReference type="Gene3D" id="1.10.540.10">
    <property type="entry name" value="Acyl-CoA dehydrogenase/oxidase, N-terminal domain"/>
    <property type="match status" value="1"/>
</dbReference>
<comment type="catalytic activity">
    <reaction evidence="20">
        <text>a medium-chain 2,3-saturated fatty acyl-CoA + oxidized [electron-transfer flavoprotein] + H(+) = a medium-chain (2E)-enoyl-CoA + reduced [electron-transfer flavoprotein]</text>
        <dbReference type="Rhea" id="RHEA:14477"/>
        <dbReference type="Rhea" id="RHEA-COMP:10685"/>
        <dbReference type="Rhea" id="RHEA-COMP:10686"/>
        <dbReference type="ChEBI" id="CHEBI:15378"/>
        <dbReference type="ChEBI" id="CHEBI:57692"/>
        <dbReference type="ChEBI" id="CHEBI:58307"/>
        <dbReference type="ChEBI" id="CHEBI:83723"/>
        <dbReference type="ChEBI" id="CHEBI:83726"/>
        <dbReference type="EC" id="1.3.8.7"/>
    </reaction>
    <physiologicalReaction direction="left-to-right" evidence="20">
        <dbReference type="Rhea" id="RHEA:14478"/>
    </physiologicalReaction>
</comment>
<evidence type="ECO:0000259" key="30">
    <source>
        <dbReference type="Pfam" id="PF02771"/>
    </source>
</evidence>
<dbReference type="InterPro" id="IPR009100">
    <property type="entry name" value="AcylCoA_DH/oxidase_NM_dom_sf"/>
</dbReference>
<dbReference type="PROSITE" id="PS00073">
    <property type="entry name" value="ACYL_COA_DH_2"/>
    <property type="match status" value="1"/>
</dbReference>
<evidence type="ECO:0000256" key="9">
    <source>
        <dbReference type="ARBA" id="ARBA00022827"/>
    </source>
</evidence>
<keyword evidence="11" id="KW-0809">Transit peptide</keyword>
<dbReference type="GO" id="GO:0009791">
    <property type="term" value="P:post-embryonic development"/>
    <property type="evidence" value="ECO:0007669"/>
    <property type="project" value="Ensembl"/>
</dbReference>
<dbReference type="Gene3D" id="2.40.110.10">
    <property type="entry name" value="Butyryl-CoA Dehydrogenase, subunit A, domain 2"/>
    <property type="match status" value="1"/>
</dbReference>
<evidence type="ECO:0000256" key="26">
    <source>
        <dbReference type="PIRSR" id="PIRSR634180-3"/>
    </source>
</evidence>
<feature type="binding site" description="in other chain" evidence="26">
    <location>
        <begin position="331"/>
        <end position="332"/>
    </location>
    <ligand>
        <name>FAD</name>
        <dbReference type="ChEBI" id="CHEBI:57692"/>
        <note>ligand shared between dimeric partners</note>
    </ligand>
</feature>
<keyword evidence="32" id="KW-1185">Reference proteome</keyword>
<comment type="catalytic activity">
    <reaction evidence="17">
        <text>decanoyl-CoA + oxidized [electron-transfer flavoprotein] + H(+) = (2E)-decenoyl-CoA + reduced [electron-transfer flavoprotein]</text>
        <dbReference type="Rhea" id="RHEA:48176"/>
        <dbReference type="Rhea" id="RHEA-COMP:10685"/>
        <dbReference type="Rhea" id="RHEA-COMP:10686"/>
        <dbReference type="ChEBI" id="CHEBI:15378"/>
        <dbReference type="ChEBI" id="CHEBI:57692"/>
        <dbReference type="ChEBI" id="CHEBI:58307"/>
        <dbReference type="ChEBI" id="CHEBI:61406"/>
        <dbReference type="ChEBI" id="CHEBI:61430"/>
    </reaction>
    <physiologicalReaction direction="left-to-right" evidence="17">
        <dbReference type="Rhea" id="RHEA:48177"/>
    </physiologicalReaction>
</comment>
<dbReference type="GO" id="GO:0005978">
    <property type="term" value="P:glycogen biosynthetic process"/>
    <property type="evidence" value="ECO:0007669"/>
    <property type="project" value="Ensembl"/>
</dbReference>
<feature type="binding site" description="in other chain" evidence="26">
    <location>
        <begin position="418"/>
        <end position="420"/>
    </location>
    <ligand>
        <name>FAD</name>
        <dbReference type="ChEBI" id="CHEBI:57692"/>
        <note>ligand shared between dimeric partners</note>
    </ligand>
</feature>
<evidence type="ECO:0000256" key="19">
    <source>
        <dbReference type="ARBA" id="ARBA00047916"/>
    </source>
</evidence>
<feature type="domain" description="Acyl-CoA oxidase/dehydrogenase middle" evidence="29">
    <location>
        <begin position="172"/>
        <end position="270"/>
    </location>
</feature>
<evidence type="ECO:0000256" key="1">
    <source>
        <dbReference type="ARBA" id="ARBA00001974"/>
    </source>
</evidence>
<evidence type="ECO:0000256" key="23">
    <source>
        <dbReference type="ARBA" id="ARBA00049038"/>
    </source>
</evidence>
<dbReference type="CDD" id="cd01157">
    <property type="entry name" value="MCAD"/>
    <property type="match status" value="1"/>
</dbReference>
<feature type="binding site" description="in other chain" evidence="26">
    <location>
        <begin position="173"/>
        <end position="182"/>
    </location>
    <ligand>
        <name>FAD</name>
        <dbReference type="ChEBI" id="CHEBI:57692"/>
        <note>ligand shared between dimeric partners</note>
    </ligand>
</feature>
<dbReference type="Pfam" id="PF00441">
    <property type="entry name" value="Acyl-CoA_dh_1"/>
    <property type="match status" value="1"/>
</dbReference>
<dbReference type="GO" id="GO:0009409">
    <property type="term" value="P:response to cold"/>
    <property type="evidence" value="ECO:0007669"/>
    <property type="project" value="Ensembl"/>
</dbReference>
<dbReference type="FunFam" id="1.10.540.10:FF:000010">
    <property type="entry name" value="Medium-chain specific acyl-CoA dehydrogenase, mitochondrial"/>
    <property type="match status" value="1"/>
</dbReference>
<organism evidence="31 32">
    <name type="scientific">Prolemur simus</name>
    <name type="common">Greater bamboo lemur</name>
    <name type="synonym">Hapalemur simus</name>
    <dbReference type="NCBI Taxonomy" id="1328070"/>
    <lineage>
        <taxon>Eukaryota</taxon>
        <taxon>Metazoa</taxon>
        <taxon>Chordata</taxon>
        <taxon>Craniata</taxon>
        <taxon>Vertebrata</taxon>
        <taxon>Euteleostomi</taxon>
        <taxon>Mammalia</taxon>
        <taxon>Eutheria</taxon>
        <taxon>Euarchontoglires</taxon>
        <taxon>Primates</taxon>
        <taxon>Strepsirrhini</taxon>
        <taxon>Lemuriformes</taxon>
        <taxon>Lemuridae</taxon>
        <taxon>Prolemur</taxon>
    </lineage>
</organism>
<dbReference type="GO" id="GO:0030424">
    <property type="term" value="C:axon"/>
    <property type="evidence" value="ECO:0007669"/>
    <property type="project" value="Ensembl"/>
</dbReference>
<dbReference type="GO" id="GO:0019254">
    <property type="term" value="P:carnitine metabolic process, CoA-linked"/>
    <property type="evidence" value="ECO:0007669"/>
    <property type="project" value="Ensembl"/>
</dbReference>
<evidence type="ECO:0000256" key="7">
    <source>
        <dbReference type="ARBA" id="ARBA00022553"/>
    </source>
</evidence>
<dbReference type="UniPathway" id="UPA00660"/>
<dbReference type="GO" id="GO:0006111">
    <property type="term" value="P:regulation of gluconeogenesis"/>
    <property type="evidence" value="ECO:0007669"/>
    <property type="project" value="Ensembl"/>
</dbReference>
<evidence type="ECO:0000256" key="21">
    <source>
        <dbReference type="ARBA" id="ARBA00048499"/>
    </source>
</evidence>
<dbReference type="GO" id="GO:0045329">
    <property type="term" value="P:carnitine biosynthetic process"/>
    <property type="evidence" value="ECO:0007669"/>
    <property type="project" value="Ensembl"/>
</dbReference>
<comment type="function">
    <text evidence="16">Medium-chain specific acyl-CoA dehydrogenase is one of the acyl-CoA dehydrogenases that catalyze the first step of mitochondrial fatty acid beta-oxidation, an aerobic process breaking down fatty acids into acetyl-CoA and allowing the production of energy from fats. The first step of fatty acid beta-oxidation consists in the removal of one hydrogen from C-2 and C-3 of the straight-chain fatty acyl-CoA thioester, resulting in the formation of trans-2-enoyl-CoA. Electron transfer flavoprotein (ETF) is the electron acceptor that transfers electrons to the main mitochondrial respiratory chain via ETF-ubiquinone oxidoreductase (ETF dehydrogenase). Among the different mitochondrial acyl-CoA dehydrogenases, medium-chain specific acyl-CoA dehydrogenase acts specifically on acyl-CoAs with saturated 6 to 12 carbons long primary chains.</text>
</comment>
<dbReference type="GO" id="GO:0033539">
    <property type="term" value="P:fatty acid beta-oxidation using acyl-CoA dehydrogenase"/>
    <property type="evidence" value="ECO:0007669"/>
    <property type="project" value="Ensembl"/>
</dbReference>
<keyword evidence="7" id="KW-0597">Phosphoprotein</keyword>
<feature type="domain" description="Acyl-CoA dehydrogenase/oxidase C-terminal" evidence="28">
    <location>
        <begin position="282"/>
        <end position="429"/>
    </location>
</feature>
<comment type="pathway">
    <text evidence="3">Lipid metabolism; mitochondrial fatty acid beta-oxidation.</text>
</comment>
<evidence type="ECO:0000256" key="2">
    <source>
        <dbReference type="ARBA" id="ARBA00004305"/>
    </source>
</evidence>
<evidence type="ECO:0000256" key="17">
    <source>
        <dbReference type="ARBA" id="ARBA00047546"/>
    </source>
</evidence>
<comment type="catalytic activity">
    <reaction evidence="23">
        <text>tetradecanoyl-CoA + oxidized [electron-transfer flavoprotein] + H(+) = (2E)-tetradecenoyl-CoA + reduced [electron-transfer flavoprotein]</text>
        <dbReference type="Rhea" id="RHEA:47316"/>
        <dbReference type="Rhea" id="RHEA-COMP:10685"/>
        <dbReference type="Rhea" id="RHEA-COMP:10686"/>
        <dbReference type="ChEBI" id="CHEBI:15378"/>
        <dbReference type="ChEBI" id="CHEBI:57385"/>
        <dbReference type="ChEBI" id="CHEBI:57692"/>
        <dbReference type="ChEBI" id="CHEBI:58307"/>
        <dbReference type="ChEBI" id="CHEBI:61405"/>
    </reaction>
    <physiologicalReaction direction="left-to-right" evidence="23">
        <dbReference type="Rhea" id="RHEA:47317"/>
    </physiologicalReaction>
</comment>
<dbReference type="EC" id="1.3.8.7" evidence="5"/>
<dbReference type="GO" id="GO:0042594">
    <property type="term" value="P:response to starvation"/>
    <property type="evidence" value="ECO:0007669"/>
    <property type="project" value="Ensembl"/>
</dbReference>
<dbReference type="GO" id="GO:0001889">
    <property type="term" value="P:liver development"/>
    <property type="evidence" value="ECO:0007669"/>
    <property type="project" value="Ensembl"/>
</dbReference>
<evidence type="ECO:0000256" key="25">
    <source>
        <dbReference type="PIRSR" id="PIRSR634180-1"/>
    </source>
</evidence>
<evidence type="ECO:0000256" key="13">
    <source>
        <dbReference type="ARBA" id="ARBA00023002"/>
    </source>
</evidence>
<dbReference type="AlphaFoldDB" id="A0A8C9DNJ5"/>
<dbReference type="InterPro" id="IPR006091">
    <property type="entry name" value="Acyl-CoA_Oxase/DH_mid-dom"/>
</dbReference>
<comment type="catalytic activity">
    <reaction evidence="24">
        <text>hexanoyl-CoA + oxidized [electron-transfer flavoprotein] + H(+) = (2E)-hexenoyl-CoA + reduced [electron-transfer flavoprotein]</text>
        <dbReference type="Rhea" id="RHEA:43464"/>
        <dbReference type="Rhea" id="RHEA-COMP:10685"/>
        <dbReference type="Rhea" id="RHEA-COMP:10686"/>
        <dbReference type="ChEBI" id="CHEBI:15378"/>
        <dbReference type="ChEBI" id="CHEBI:57692"/>
        <dbReference type="ChEBI" id="CHEBI:58307"/>
        <dbReference type="ChEBI" id="CHEBI:62077"/>
        <dbReference type="ChEBI" id="CHEBI:62620"/>
    </reaction>
    <physiologicalReaction direction="left-to-right" evidence="24">
        <dbReference type="Rhea" id="RHEA:43465"/>
    </physiologicalReaction>
</comment>
<evidence type="ECO:0000313" key="31">
    <source>
        <dbReference type="Ensembl" id="ENSPSMP00000023058.1"/>
    </source>
</evidence>
<sequence>MAAGFRRSCGVLRRISCFGWRSQHTKATPQGQPGLGFSFEFTEQQKEFQATARKFAREEIIPVAAEYDKTGEYPVPLIKRAWELGLMNTHIPESCETFFLLLTGSNLDFKRGLGLGTLDGCLIAEELAYGCTGVQTAIETNSLGQMPVIIAGNDQQQKKYLGRLTEEPLMCAYCVTEPGAGSDVAGIKTKAEKKGDEYIINGQKMWITNGGKANWYFLLARSDPDPKASAGKAFTGFIVEADTPGVQIGRKELNMGQRCSDTRGIVFEDVKVPKENVLIGEGAGFKIAMGAFDKTRPLVAAGAVGLAQRALDEATKYALERKTFGKPLVEHQWISFLLAEMAMKVELARLSYQRAAWEVDSGRRNTYYASIAKAFAGDIANQLATDAVQIFGGNGFNTEYPVEKLMRDAKIYQIYEGTSQIQRLIIAREHISKYKS</sequence>
<evidence type="ECO:0000256" key="22">
    <source>
        <dbReference type="ARBA" id="ARBA00048877"/>
    </source>
</evidence>
<accession>A0A8C9DNJ5</accession>
<dbReference type="SUPFAM" id="SSF47203">
    <property type="entry name" value="Acyl-CoA dehydrogenase C-terminal domain-like"/>
    <property type="match status" value="1"/>
</dbReference>
<dbReference type="FunFam" id="1.20.140.10:FF:000011">
    <property type="entry name" value="Medium-chain specific acyl-CoA dehydrogenase, mitochondrial"/>
    <property type="match status" value="1"/>
</dbReference>
<comment type="cofactor">
    <cofactor evidence="1 26 27">
        <name>FAD</name>
        <dbReference type="ChEBI" id="CHEBI:57692"/>
    </cofactor>
</comment>
<evidence type="ECO:0000256" key="27">
    <source>
        <dbReference type="RuleBase" id="RU362125"/>
    </source>
</evidence>
<keyword evidence="14" id="KW-0443">Lipid metabolism</keyword>
<dbReference type="GO" id="GO:0005759">
    <property type="term" value="C:mitochondrial matrix"/>
    <property type="evidence" value="ECO:0007669"/>
    <property type="project" value="UniProtKB-SubCell"/>
</dbReference>
<comment type="catalytic activity">
    <reaction evidence="21">
        <text>pentanoyl-CoA + oxidized [electron-transfer flavoprotein] + H(+) = (2E)-pentenoyl-CoA + reduced [electron-transfer flavoprotein]</text>
        <dbReference type="Rhea" id="RHEA:43456"/>
        <dbReference type="Rhea" id="RHEA-COMP:10685"/>
        <dbReference type="Rhea" id="RHEA-COMP:10686"/>
        <dbReference type="ChEBI" id="CHEBI:15378"/>
        <dbReference type="ChEBI" id="CHEBI:57389"/>
        <dbReference type="ChEBI" id="CHEBI:57692"/>
        <dbReference type="ChEBI" id="CHEBI:58307"/>
        <dbReference type="ChEBI" id="CHEBI:86160"/>
    </reaction>
    <physiologicalReaction direction="left-to-right" evidence="21">
        <dbReference type="Rhea" id="RHEA:43457"/>
    </physiologicalReaction>
</comment>
<dbReference type="PROSITE" id="PS00072">
    <property type="entry name" value="ACYL_COA_DH_1"/>
    <property type="match status" value="1"/>
</dbReference>
<dbReference type="GO" id="GO:0031966">
    <property type="term" value="C:mitochondrial membrane"/>
    <property type="evidence" value="ECO:0007669"/>
    <property type="project" value="Ensembl"/>
</dbReference>
<dbReference type="PANTHER" id="PTHR48083">
    <property type="entry name" value="MEDIUM-CHAIN SPECIFIC ACYL-COA DEHYDROGENASE, MITOCHONDRIAL-RELATED"/>
    <property type="match status" value="1"/>
</dbReference>
<name>A0A8C9DNJ5_PROSS</name>
<dbReference type="Gene3D" id="1.20.140.10">
    <property type="entry name" value="Butyryl-CoA Dehydrogenase, subunit A, domain 3"/>
    <property type="match status" value="1"/>
</dbReference>
<evidence type="ECO:0000256" key="18">
    <source>
        <dbReference type="ARBA" id="ARBA00047893"/>
    </source>
</evidence>
<comment type="subcellular location">
    <subcellularLocation>
        <location evidence="2">Mitochondrion matrix</location>
    </subcellularLocation>
</comment>
<dbReference type="Ensembl" id="ENSPSMT00000026785.1">
    <property type="protein sequence ID" value="ENSPSMP00000023058.1"/>
    <property type="gene ID" value="ENSPSMG00000016274.1"/>
</dbReference>
<dbReference type="InterPro" id="IPR036250">
    <property type="entry name" value="AcylCo_DH-like_C"/>
</dbReference>
<dbReference type="InterPro" id="IPR050741">
    <property type="entry name" value="Acyl-CoA_dehydrogenase"/>
</dbReference>
<feature type="domain" description="Acyl-CoA dehydrogenase/oxidase N-terminal" evidence="30">
    <location>
        <begin position="112"/>
        <end position="166"/>
    </location>
</feature>
<evidence type="ECO:0000256" key="16">
    <source>
        <dbReference type="ARBA" id="ARBA00045900"/>
    </source>
</evidence>
<comment type="catalytic activity">
    <reaction evidence="22">
        <text>octanoyl-CoA + oxidized [electron-transfer flavoprotein] + H(+) = (2E)-octenoyl-CoA + reduced [electron-transfer flavoprotein]</text>
        <dbReference type="Rhea" id="RHEA:48180"/>
        <dbReference type="Rhea" id="RHEA-COMP:10685"/>
        <dbReference type="Rhea" id="RHEA-COMP:10686"/>
        <dbReference type="ChEBI" id="CHEBI:15378"/>
        <dbReference type="ChEBI" id="CHEBI:57386"/>
        <dbReference type="ChEBI" id="CHEBI:57692"/>
        <dbReference type="ChEBI" id="CHEBI:58307"/>
        <dbReference type="ChEBI" id="CHEBI:62242"/>
    </reaction>
    <physiologicalReaction direction="left-to-right" evidence="22">
        <dbReference type="Rhea" id="RHEA:48181"/>
    </physiologicalReaction>
</comment>
<dbReference type="InterPro" id="IPR009075">
    <property type="entry name" value="AcylCo_DH/oxidase_C"/>
</dbReference>
<dbReference type="GO" id="GO:0070991">
    <property type="term" value="F:medium-chain fatty acyl-CoA dehydrogenase activity"/>
    <property type="evidence" value="ECO:0007669"/>
    <property type="project" value="UniProtKB-EC"/>
</dbReference>
<dbReference type="Pfam" id="PF02771">
    <property type="entry name" value="Acyl-CoA_dh_N"/>
    <property type="match status" value="2"/>
</dbReference>
<dbReference type="InterPro" id="IPR013786">
    <property type="entry name" value="AcylCoA_DH/ox_N"/>
</dbReference>
<dbReference type="InterPro" id="IPR006089">
    <property type="entry name" value="Acyl-CoA_DH_CS"/>
</dbReference>
<reference evidence="31" key="1">
    <citation type="submission" date="2025-08" db="UniProtKB">
        <authorList>
            <consortium name="Ensembl"/>
        </authorList>
    </citation>
    <scope>IDENTIFICATION</scope>
</reference>
<evidence type="ECO:0000256" key="14">
    <source>
        <dbReference type="ARBA" id="ARBA00023098"/>
    </source>
</evidence>
<proteinExistence type="inferred from homology"/>
<dbReference type="Proteomes" id="UP000694414">
    <property type="component" value="Unplaced"/>
</dbReference>
<feature type="binding site" description="in other chain" evidence="26">
    <location>
        <begin position="206"/>
        <end position="208"/>
    </location>
    <ligand>
        <name>FAD</name>
        <dbReference type="ChEBI" id="CHEBI:57692"/>
        <note>ligand shared between dimeric partners</note>
    </ligand>
</feature>
<dbReference type="GO" id="GO:0042802">
    <property type="term" value="F:identical protein binding"/>
    <property type="evidence" value="ECO:0007669"/>
    <property type="project" value="Ensembl"/>
</dbReference>
<dbReference type="PANTHER" id="PTHR48083:SF2">
    <property type="entry name" value="MEDIUM-CHAIN SPECIFIC ACYL-COA DEHYDROGENASE, MITOCHONDRIAL"/>
    <property type="match status" value="1"/>
</dbReference>
<keyword evidence="10" id="KW-0276">Fatty acid metabolism</keyword>
<evidence type="ECO:0000256" key="6">
    <source>
        <dbReference type="ARBA" id="ARBA00019125"/>
    </source>
</evidence>
<evidence type="ECO:0000259" key="28">
    <source>
        <dbReference type="Pfam" id="PF00441"/>
    </source>
</evidence>
<evidence type="ECO:0000313" key="32">
    <source>
        <dbReference type="Proteomes" id="UP000694414"/>
    </source>
</evidence>
<feature type="binding site" description="in other chain" evidence="26">
    <location>
        <begin position="321"/>
        <end position="323"/>
    </location>
    <ligand>
        <name>FAD</name>
        <dbReference type="ChEBI" id="CHEBI:57692"/>
        <note>ligand shared between dimeric partners</note>
    </ligand>
</feature>
<evidence type="ECO:0000256" key="10">
    <source>
        <dbReference type="ARBA" id="ARBA00022832"/>
    </source>
</evidence>
<evidence type="ECO:0000259" key="29">
    <source>
        <dbReference type="Pfam" id="PF02770"/>
    </source>
</evidence>
<comment type="catalytic activity">
    <reaction evidence="18">
        <text>dodecanoyl-CoA + oxidized [electron-transfer flavoprotein] + H(+) = (2E)-dodecenoyl-CoA + reduced [electron-transfer flavoprotein]</text>
        <dbReference type="Rhea" id="RHEA:47296"/>
        <dbReference type="Rhea" id="RHEA-COMP:10685"/>
        <dbReference type="Rhea" id="RHEA-COMP:10686"/>
        <dbReference type="ChEBI" id="CHEBI:15378"/>
        <dbReference type="ChEBI" id="CHEBI:57330"/>
        <dbReference type="ChEBI" id="CHEBI:57375"/>
        <dbReference type="ChEBI" id="CHEBI:57692"/>
        <dbReference type="ChEBI" id="CHEBI:58307"/>
    </reaction>
    <physiologicalReaction direction="left-to-right" evidence="18">
        <dbReference type="Rhea" id="RHEA:47297"/>
    </physiologicalReaction>
</comment>
<dbReference type="InterPro" id="IPR037069">
    <property type="entry name" value="AcylCoA_DH/ox_N_sf"/>
</dbReference>
<keyword evidence="12" id="KW-0007">Acetylation</keyword>
<dbReference type="GeneTree" id="ENSGT00940000158429"/>
<dbReference type="GO" id="GO:0051793">
    <property type="term" value="P:medium-chain fatty acid catabolic process"/>
    <property type="evidence" value="ECO:0007669"/>
    <property type="project" value="Ensembl"/>
</dbReference>
<dbReference type="FunFam" id="2.40.110.10:FF:000007">
    <property type="entry name" value="Medium-chain specific acyl-CoA dehydrogenase, mitochondrial"/>
    <property type="match status" value="1"/>
</dbReference>
<evidence type="ECO:0000256" key="12">
    <source>
        <dbReference type="ARBA" id="ARBA00022990"/>
    </source>
</evidence>
<keyword evidence="9 26" id="KW-0274">FAD</keyword>
<dbReference type="SUPFAM" id="SSF56645">
    <property type="entry name" value="Acyl-CoA dehydrogenase NM domain-like"/>
    <property type="match status" value="1"/>
</dbReference>
<evidence type="ECO:0000256" key="11">
    <source>
        <dbReference type="ARBA" id="ARBA00022946"/>
    </source>
</evidence>
<feature type="binding site" description="in other chain" evidence="26">
    <location>
        <begin position="389"/>
        <end position="393"/>
    </location>
    <ligand>
        <name>FAD</name>
        <dbReference type="ChEBI" id="CHEBI:57692"/>
        <note>ligand shared between dimeric partners</note>
    </ligand>
</feature>
<dbReference type="InterPro" id="IPR046373">
    <property type="entry name" value="Acyl-CoA_Oxase/DH_mid-dom_sf"/>
</dbReference>
<evidence type="ECO:0000256" key="3">
    <source>
        <dbReference type="ARBA" id="ARBA00005198"/>
    </source>
</evidence>